<dbReference type="Pfam" id="PF13248">
    <property type="entry name" value="Zn_ribbon_3"/>
    <property type="match status" value="1"/>
</dbReference>
<dbReference type="OrthoDB" id="1078822at2"/>
<dbReference type="InterPro" id="IPR059113">
    <property type="entry name" value="Znf_ribbon"/>
</dbReference>
<keyword evidence="2" id="KW-0812">Transmembrane</keyword>
<dbReference type="STRING" id="862515.HMPREF0658_0387"/>
<name>E0NQD6_9BACT</name>
<evidence type="ECO:0000313" key="5">
    <source>
        <dbReference type="Proteomes" id="UP000004394"/>
    </source>
</evidence>
<keyword evidence="2" id="KW-0472">Membrane</keyword>
<proteinExistence type="predicted"/>
<dbReference type="PROSITE" id="PS00028">
    <property type="entry name" value="ZINC_FINGER_C2H2_1"/>
    <property type="match status" value="1"/>
</dbReference>
<sequence length="374" mass="41783">MAIIKCPECGQSISDKAPNCPNCGVQIAGKLTTCPQCGEVYFSDSDTCPHCHFHRHATTSQSPVQEPSTVRPEPAAPVSLPSAPQKNYRPFIIAAAIIAAAICLVGFFFYNGAQHDKEFEDYEYAMRSTDPMVLQSYLDRYKDAPTAHIDSIQAHLALIKLGDQEWTDAVISNSKEALQAYLAKNPESPHKAEALDKIDAIDWDIAGKKNTKEGYHQYITDHPDGKFVVEAQAALDKVKASDVQPEEKQMIGNLFRQFFQSINERDEDELTATVSSIMSSFLGKQSATKSDVISFMRKIYKEDINSMNWRVSSGYKISKKEIGDGEYEYNVQFTAEQNIDRSDADKEKFATYKISAKVSPENKISAFNMTKVVR</sequence>
<dbReference type="RefSeq" id="WP_006948134.1">
    <property type="nucleotide sequence ID" value="NZ_BAJI01000034.1"/>
</dbReference>
<dbReference type="EMBL" id="AEEI01000016">
    <property type="protein sequence ID" value="EFM02679.1"/>
    <property type="molecule type" value="Genomic_DNA"/>
</dbReference>
<feature type="region of interest" description="Disordered" evidence="1">
    <location>
        <begin position="59"/>
        <end position="81"/>
    </location>
</feature>
<dbReference type="InterPro" id="IPR011990">
    <property type="entry name" value="TPR-like_helical_dom_sf"/>
</dbReference>
<protein>
    <recommendedName>
        <fullName evidence="3">C2H2-type domain-containing protein</fullName>
    </recommendedName>
</protein>
<feature type="transmembrane region" description="Helical" evidence="2">
    <location>
        <begin position="91"/>
        <end position="110"/>
    </location>
</feature>
<organism evidence="4 5">
    <name type="scientific">Hoylesella marshii DSM 16973 = JCM 13450</name>
    <dbReference type="NCBI Taxonomy" id="862515"/>
    <lineage>
        <taxon>Bacteria</taxon>
        <taxon>Pseudomonadati</taxon>
        <taxon>Bacteroidota</taxon>
        <taxon>Bacteroidia</taxon>
        <taxon>Bacteroidales</taxon>
        <taxon>Prevotellaceae</taxon>
        <taxon>Hoylesella</taxon>
    </lineage>
</organism>
<keyword evidence="5" id="KW-1185">Reference proteome</keyword>
<evidence type="ECO:0000259" key="3">
    <source>
        <dbReference type="PROSITE" id="PS00028"/>
    </source>
</evidence>
<keyword evidence="2" id="KW-1133">Transmembrane helix</keyword>
<evidence type="ECO:0000256" key="1">
    <source>
        <dbReference type="SAM" id="MobiDB-lite"/>
    </source>
</evidence>
<accession>E0NQD6</accession>
<reference evidence="4" key="1">
    <citation type="submission" date="2010-07" db="EMBL/GenBank/DDBJ databases">
        <authorList>
            <person name="Muzny D."/>
            <person name="Qin X."/>
            <person name="Deng J."/>
            <person name="Jiang H."/>
            <person name="Liu Y."/>
            <person name="Qu J."/>
            <person name="Song X.-Z."/>
            <person name="Zhang L."/>
            <person name="Thornton R."/>
            <person name="Coyle M."/>
            <person name="Francisco L."/>
            <person name="Jackson L."/>
            <person name="Javaid M."/>
            <person name="Korchina V."/>
            <person name="Kovar C."/>
            <person name="Mata R."/>
            <person name="Mathew T."/>
            <person name="Ngo R."/>
            <person name="Nguyen L."/>
            <person name="Nguyen N."/>
            <person name="Okwuonu G."/>
            <person name="Ongeri F."/>
            <person name="Pham C."/>
            <person name="Simmons D."/>
            <person name="Wilczek-Boney K."/>
            <person name="Hale W."/>
            <person name="Jakkamsetti A."/>
            <person name="Pham P."/>
            <person name="Ruth R."/>
            <person name="San Lucas F."/>
            <person name="Warren J."/>
            <person name="Zhang J."/>
            <person name="Zhao Z."/>
            <person name="Zhou C."/>
            <person name="Zhu D."/>
            <person name="Lee S."/>
            <person name="Bess C."/>
            <person name="Blankenburg K."/>
            <person name="Forbes L."/>
            <person name="Fu Q."/>
            <person name="Gubbala S."/>
            <person name="Hirani K."/>
            <person name="Jayaseelan J.C."/>
            <person name="Lara F."/>
            <person name="Munidasa M."/>
            <person name="Palculict T."/>
            <person name="Patil S."/>
            <person name="Pu L.-L."/>
            <person name="Saada N."/>
            <person name="Tang L."/>
            <person name="Weissenberger G."/>
            <person name="Zhu Y."/>
            <person name="Hemphill L."/>
            <person name="Shang Y."/>
            <person name="Youmans B."/>
            <person name="Ayvaz T."/>
            <person name="Ross M."/>
            <person name="Santibanez J."/>
            <person name="Aqrawi P."/>
            <person name="Gross S."/>
            <person name="Joshi V."/>
            <person name="Fowler G."/>
            <person name="Nazareth L."/>
            <person name="Reid J."/>
            <person name="Worley K."/>
            <person name="Petrosino J."/>
            <person name="Highlander S."/>
            <person name="Gibbs R."/>
        </authorList>
    </citation>
    <scope>NUCLEOTIDE SEQUENCE [LARGE SCALE GENOMIC DNA]</scope>
    <source>
        <strain evidence="4">DSM 16973</strain>
    </source>
</reference>
<gene>
    <name evidence="4" type="ORF">HMPREF0658_0387</name>
</gene>
<evidence type="ECO:0000256" key="2">
    <source>
        <dbReference type="SAM" id="Phobius"/>
    </source>
</evidence>
<feature type="compositionally biased region" description="Polar residues" evidence="1">
    <location>
        <begin position="59"/>
        <end position="68"/>
    </location>
</feature>
<dbReference type="HOGENOM" id="CLU_056169_0_0_10"/>
<dbReference type="InterPro" id="IPR013087">
    <property type="entry name" value="Znf_C2H2_type"/>
</dbReference>
<dbReference type="BioCyc" id="PMAR862515-HMP:GMOO-398-MONOMER"/>
<evidence type="ECO:0000313" key="4">
    <source>
        <dbReference type="EMBL" id="EFM02679.1"/>
    </source>
</evidence>
<dbReference type="Gene3D" id="1.25.40.10">
    <property type="entry name" value="Tetratricopeptide repeat domain"/>
    <property type="match status" value="1"/>
</dbReference>
<dbReference type="eggNOG" id="ENOG5033GJ0">
    <property type="taxonomic scope" value="Bacteria"/>
</dbReference>
<dbReference type="AlphaFoldDB" id="E0NQD6"/>
<comment type="caution">
    <text evidence="4">The sequence shown here is derived from an EMBL/GenBank/DDBJ whole genome shotgun (WGS) entry which is preliminary data.</text>
</comment>
<dbReference type="Proteomes" id="UP000004394">
    <property type="component" value="Unassembled WGS sequence"/>
</dbReference>
<feature type="domain" description="C2H2-type" evidence="3">
    <location>
        <begin position="34"/>
        <end position="56"/>
    </location>
</feature>